<organism evidence="2 3">
    <name type="scientific">Datura stramonium</name>
    <name type="common">Jimsonweed</name>
    <name type="synonym">Common thornapple</name>
    <dbReference type="NCBI Taxonomy" id="4076"/>
    <lineage>
        <taxon>Eukaryota</taxon>
        <taxon>Viridiplantae</taxon>
        <taxon>Streptophyta</taxon>
        <taxon>Embryophyta</taxon>
        <taxon>Tracheophyta</taxon>
        <taxon>Spermatophyta</taxon>
        <taxon>Magnoliopsida</taxon>
        <taxon>eudicotyledons</taxon>
        <taxon>Gunneridae</taxon>
        <taxon>Pentapetalae</taxon>
        <taxon>asterids</taxon>
        <taxon>lamiids</taxon>
        <taxon>Solanales</taxon>
        <taxon>Solanaceae</taxon>
        <taxon>Solanoideae</taxon>
        <taxon>Datureae</taxon>
        <taxon>Datura</taxon>
    </lineage>
</organism>
<keyword evidence="3" id="KW-1185">Reference proteome</keyword>
<feature type="region of interest" description="Disordered" evidence="1">
    <location>
        <begin position="71"/>
        <end position="93"/>
    </location>
</feature>
<reference evidence="2 3" key="1">
    <citation type="journal article" date="2021" name="BMC Genomics">
        <title>Datura genome reveals duplications of psychoactive alkaloid biosynthetic genes and high mutation rate following tissue culture.</title>
        <authorList>
            <person name="Rajewski A."/>
            <person name="Carter-House D."/>
            <person name="Stajich J."/>
            <person name="Litt A."/>
        </authorList>
    </citation>
    <scope>NUCLEOTIDE SEQUENCE [LARGE SCALE GENOMIC DNA]</scope>
    <source>
        <strain evidence="2">AR-01</strain>
    </source>
</reference>
<protein>
    <recommendedName>
        <fullName evidence="4">Actin-like ATPase domain-containing protein</fullName>
    </recommendedName>
</protein>
<dbReference type="EMBL" id="JACEIK010002256">
    <property type="protein sequence ID" value="MCD9560038.1"/>
    <property type="molecule type" value="Genomic_DNA"/>
</dbReference>
<evidence type="ECO:0000256" key="1">
    <source>
        <dbReference type="SAM" id="MobiDB-lite"/>
    </source>
</evidence>
<dbReference type="Proteomes" id="UP000823775">
    <property type="component" value="Unassembled WGS sequence"/>
</dbReference>
<evidence type="ECO:0008006" key="4">
    <source>
        <dbReference type="Google" id="ProtNLM"/>
    </source>
</evidence>
<proteinExistence type="predicted"/>
<sequence length="162" mass="18025">QPNPNGSHIRKIRDAKQSLFLGVDIGHDHLTLAVIPSVKPRAATTRVHDFTRSTSQVLWFKYGCRVEEGEGRNKVPRQKTWRVPSKGQSGSRGKVGAPIIGVISSPISLKRSYTGGRWQPTSDVVAVWDDCMYEALVMAFERIENRELVVLLGAYEDPGNPE</sequence>
<evidence type="ECO:0000313" key="2">
    <source>
        <dbReference type="EMBL" id="MCD9560038.1"/>
    </source>
</evidence>
<feature type="non-terminal residue" evidence="2">
    <location>
        <position position="1"/>
    </location>
</feature>
<name>A0ABS8UMH3_DATST</name>
<comment type="caution">
    <text evidence="2">The sequence shown here is derived from an EMBL/GenBank/DDBJ whole genome shotgun (WGS) entry which is preliminary data.</text>
</comment>
<accession>A0ABS8UMH3</accession>
<gene>
    <name evidence="2" type="ORF">HAX54_018467</name>
</gene>
<evidence type="ECO:0000313" key="3">
    <source>
        <dbReference type="Proteomes" id="UP000823775"/>
    </source>
</evidence>